<feature type="compositionally biased region" description="Acidic residues" evidence="1">
    <location>
        <begin position="324"/>
        <end position="338"/>
    </location>
</feature>
<organism evidence="3 4">
    <name type="scientific">Butyrivibrio proteoclasticus (strain ATCC 51982 / DSM 14932 / B316)</name>
    <name type="common">Clostridium proteoclasticum</name>
    <dbReference type="NCBI Taxonomy" id="515622"/>
    <lineage>
        <taxon>Bacteria</taxon>
        <taxon>Bacillati</taxon>
        <taxon>Bacillota</taxon>
        <taxon>Clostridia</taxon>
        <taxon>Lachnospirales</taxon>
        <taxon>Lachnospiraceae</taxon>
        <taxon>Butyrivibrio</taxon>
    </lineage>
</organism>
<keyword evidence="2" id="KW-0732">Signal</keyword>
<dbReference type="KEGG" id="bpb:bpr_I1965"/>
<dbReference type="Proteomes" id="UP000001299">
    <property type="component" value="Chromosome 1"/>
</dbReference>
<sequence length="484" mass="54363">MRYRSLSILLLVMIIAAGCGNSEDTSAPAESSVALTSDTVEQKDETTDETQETLALNDDGSYTYSFEFKDEYISTDFAGIDVLDSTEDYPRERFEDVFMYSKGAYLDKPDVPADFFDEWGYTCPEDCDPSEDPGFGFSISYIKNIDGKVSCILSDINYCIAVRWEKGQILYNLWDKELSRIKSERKNIIIQNTDTKEILAHNDLMGADARELMDDFHEGLYDFVLSKLPEGKNSYSPLFRFDNGVFRALNVDDDGYGFEFMLPDKGRRVYAIYVDKPTGRISGTLYRTPYPGEDFYAYPAGRTIEDIDSDMNNDPFAEYPVFEPNEEINPEKEDTEEAEAAKSSEESTEETSSVAPAEEKKEEPAKEAPAATGAVIDEEEFRRGVMMGPKKGTIVNDDFATGVTNSLISQLNGMGAVQTSDPAPLIFRSKPFRFETTPEDAANAMINDVMPNFGFDMAGKNYFISAVQKFDNGYVVTVGWTRWN</sequence>
<feature type="region of interest" description="Disordered" evidence="1">
    <location>
        <begin position="319"/>
        <end position="371"/>
    </location>
</feature>
<evidence type="ECO:0000256" key="2">
    <source>
        <dbReference type="SAM" id="SignalP"/>
    </source>
</evidence>
<dbReference type="STRING" id="515622.bpr_I1965"/>
<dbReference type="HOGENOM" id="CLU_563467_0_0_9"/>
<evidence type="ECO:0000313" key="4">
    <source>
        <dbReference type="Proteomes" id="UP000001299"/>
    </source>
</evidence>
<proteinExistence type="predicted"/>
<reference evidence="3 4" key="1">
    <citation type="journal article" date="2010" name="PLoS ONE">
        <title>The glycobiome of the rumen bacterium Butyrivibrio proteoclasticus B316(T) highlights adaptation to a polysaccharide-rich environment.</title>
        <authorList>
            <person name="Kelly W.J."/>
            <person name="Leahy S.C."/>
            <person name="Altermann E."/>
            <person name="Yeoman C.J."/>
            <person name="Dunne J.C."/>
            <person name="Kong Z."/>
            <person name="Pacheco D.M."/>
            <person name="Li D."/>
            <person name="Noel S.J."/>
            <person name="Moon C.D."/>
            <person name="Cookson A.L."/>
            <person name="Attwood G.T."/>
        </authorList>
    </citation>
    <scope>NUCLEOTIDE SEQUENCE [LARGE SCALE GENOMIC DNA]</scope>
    <source>
        <strain evidence="4">ATCC 51982 / DSM 14932 / B316</strain>
    </source>
</reference>
<evidence type="ECO:0000313" key="3">
    <source>
        <dbReference type="EMBL" id="ADL34699.1"/>
    </source>
</evidence>
<dbReference type="AlphaFoldDB" id="E0RXX3"/>
<name>E0RXX3_BUTPB</name>
<dbReference type="PROSITE" id="PS51257">
    <property type="entry name" value="PROKAR_LIPOPROTEIN"/>
    <property type="match status" value="1"/>
</dbReference>
<evidence type="ECO:0000256" key="1">
    <source>
        <dbReference type="SAM" id="MobiDB-lite"/>
    </source>
</evidence>
<gene>
    <name evidence="3" type="ordered locus">bpr_I1965</name>
</gene>
<feature type="signal peptide" evidence="2">
    <location>
        <begin position="1"/>
        <end position="22"/>
    </location>
</feature>
<feature type="region of interest" description="Disordered" evidence="1">
    <location>
        <begin position="24"/>
        <end position="51"/>
    </location>
</feature>
<feature type="compositionally biased region" description="Basic and acidic residues" evidence="1">
    <location>
        <begin position="357"/>
        <end position="366"/>
    </location>
</feature>
<protein>
    <submittedName>
        <fullName evidence="3">Uncharacterized protein</fullName>
    </submittedName>
</protein>
<keyword evidence="4" id="KW-1185">Reference proteome</keyword>
<dbReference type="RefSeq" id="WP_013281353.1">
    <property type="nucleotide sequence ID" value="NC_014387.1"/>
</dbReference>
<feature type="compositionally biased region" description="Polar residues" evidence="1">
    <location>
        <begin position="24"/>
        <end position="37"/>
    </location>
</feature>
<dbReference type="EMBL" id="CP001810">
    <property type="protein sequence ID" value="ADL34699.1"/>
    <property type="molecule type" value="Genomic_DNA"/>
</dbReference>
<feature type="chain" id="PRO_5038417578" evidence="2">
    <location>
        <begin position="23"/>
        <end position="484"/>
    </location>
</feature>
<accession>E0RXX3</accession>